<proteinExistence type="inferred from homology"/>
<comment type="caution">
    <text evidence="3">The sequence shown here is derived from an EMBL/GenBank/DDBJ whole genome shotgun (WGS) entry which is preliminary data.</text>
</comment>
<evidence type="ECO:0000256" key="1">
    <source>
        <dbReference type="ARBA" id="ARBA00038283"/>
    </source>
</evidence>
<name>A0A5Z0Y0V2_CAMCO</name>
<protein>
    <submittedName>
        <fullName evidence="3">Replication initiation protein</fullName>
    </submittedName>
</protein>
<feature type="domain" description="Initiator Rep protein WH1" evidence="2">
    <location>
        <begin position="4"/>
        <end position="165"/>
    </location>
</feature>
<dbReference type="GO" id="GO:0006270">
    <property type="term" value="P:DNA replication initiation"/>
    <property type="evidence" value="ECO:0007669"/>
    <property type="project" value="InterPro"/>
</dbReference>
<evidence type="ECO:0000313" key="3">
    <source>
        <dbReference type="EMBL" id="ECR0869810.1"/>
    </source>
</evidence>
<accession>A0A5Z0Y0V2</accession>
<comment type="similarity">
    <text evidence="1">Belongs to the initiator RepB protein family.</text>
</comment>
<gene>
    <name evidence="3" type="ORF">F0924_09725</name>
</gene>
<feature type="non-terminal residue" evidence="3">
    <location>
        <position position="197"/>
    </location>
</feature>
<dbReference type="Gene3D" id="1.10.10.10">
    <property type="entry name" value="Winged helix-like DNA-binding domain superfamily/Winged helix DNA-binding domain"/>
    <property type="match status" value="2"/>
</dbReference>
<reference evidence="3" key="1">
    <citation type="submission" date="2019-09" db="EMBL/GenBank/DDBJ databases">
        <authorList>
            <consortium name="NARMS: The National Antimicrobial Resistance Monitoring System"/>
        </authorList>
    </citation>
    <scope>NUCLEOTIDE SEQUENCE</scope>
    <source>
        <strain evidence="3">FSIS11924115</strain>
    </source>
</reference>
<dbReference type="GO" id="GO:0003887">
    <property type="term" value="F:DNA-directed DNA polymerase activity"/>
    <property type="evidence" value="ECO:0007669"/>
    <property type="project" value="InterPro"/>
</dbReference>
<organism evidence="3">
    <name type="scientific">Campylobacter coli</name>
    <dbReference type="NCBI Taxonomy" id="195"/>
    <lineage>
        <taxon>Bacteria</taxon>
        <taxon>Pseudomonadati</taxon>
        <taxon>Campylobacterota</taxon>
        <taxon>Epsilonproteobacteria</taxon>
        <taxon>Campylobacterales</taxon>
        <taxon>Campylobacteraceae</taxon>
        <taxon>Campylobacter</taxon>
    </lineage>
</organism>
<dbReference type="Pfam" id="PF01051">
    <property type="entry name" value="Rep3_N"/>
    <property type="match status" value="1"/>
</dbReference>
<dbReference type="InterPro" id="IPR036390">
    <property type="entry name" value="WH_DNA-bd_sf"/>
</dbReference>
<dbReference type="InterPro" id="IPR036388">
    <property type="entry name" value="WH-like_DNA-bd_sf"/>
</dbReference>
<dbReference type="InterPro" id="IPR000525">
    <property type="entry name" value="Initiator_Rep_WH1"/>
</dbReference>
<evidence type="ECO:0000259" key="2">
    <source>
        <dbReference type="Pfam" id="PF01051"/>
    </source>
</evidence>
<dbReference type="SUPFAM" id="SSF46785">
    <property type="entry name" value="Winged helix' DNA-binding domain"/>
    <property type="match status" value="1"/>
</dbReference>
<sequence length="197" mass="23621">MSEIVKYHNDFNKIQLPSFTEQEQNLLFLIFARIKEKGIDNVINLYANDFKINEKLSNSREYLTENINSLKYKFFKANFKQIIETKTEVIHKYVNLFETMEIHYVKRNPDDGYDESTLFNRITLKINPDFAYLVNQLTTNFTAFELEEFIALSGKYAKTLYRLLKQFRTTGKAYFEWDEFCKVMDIPQDYRQSEVDK</sequence>
<dbReference type="AlphaFoldDB" id="A0A5Z0Y0V2"/>
<dbReference type="EMBL" id="AAKEFI010000182">
    <property type="protein sequence ID" value="ECR0869810.1"/>
    <property type="molecule type" value="Genomic_DNA"/>
</dbReference>